<evidence type="ECO:0000313" key="3">
    <source>
        <dbReference type="Proteomes" id="UP000036168"/>
    </source>
</evidence>
<reference evidence="1 3" key="1">
    <citation type="journal article" date="2015" name="Int. J. Syst. Evol. Microbiol.">
        <title>Bacillus glycinifermentans sp. nov., isolated from fermented soybean paste.</title>
        <authorList>
            <person name="Kim S.J."/>
            <person name="Dunlap C.A."/>
            <person name="Kwon S.W."/>
            <person name="Rooney A.P."/>
        </authorList>
    </citation>
    <scope>NUCLEOTIDE SEQUENCE [LARGE SCALE GENOMIC DNA]</scope>
    <source>
        <strain evidence="1 3">GO-13</strain>
    </source>
</reference>
<evidence type="ECO:0000313" key="4">
    <source>
        <dbReference type="Proteomes" id="UP001341297"/>
    </source>
</evidence>
<organism evidence="1 3">
    <name type="scientific">Bacillus glycinifermentans</name>
    <dbReference type="NCBI Taxonomy" id="1664069"/>
    <lineage>
        <taxon>Bacteria</taxon>
        <taxon>Bacillati</taxon>
        <taxon>Bacillota</taxon>
        <taxon>Bacilli</taxon>
        <taxon>Bacillales</taxon>
        <taxon>Bacillaceae</taxon>
        <taxon>Bacillus</taxon>
    </lineage>
</organism>
<evidence type="ECO:0000313" key="2">
    <source>
        <dbReference type="EMBL" id="MEC0483586.1"/>
    </source>
</evidence>
<gene>
    <name evidence="1" type="ORF">AB447_204795</name>
    <name evidence="2" type="ORF">P8828_01765</name>
</gene>
<keyword evidence="4" id="KW-1185">Reference proteome</keyword>
<name>A0A0J6EP47_9BACI</name>
<protein>
    <recommendedName>
        <fullName evidence="5">Phage protein</fullName>
    </recommendedName>
</protein>
<accession>A0A0J6EP47</accession>
<dbReference type="RefSeq" id="WP_048353856.1">
    <property type="nucleotide sequence ID" value="NZ_CP023481.1"/>
</dbReference>
<accession>A0A0J6ETP2</accession>
<sequence>MNTPLSALKKKLYEQQVRAQGFYTFEESKDMRNALQTLRMKFAAYEEWELYQKATDVMVGMLFKDNWNKRAE</sequence>
<dbReference type="EMBL" id="LECW02000045">
    <property type="protein sequence ID" value="KRT89919.1"/>
    <property type="molecule type" value="Genomic_DNA"/>
</dbReference>
<dbReference type="PATRIC" id="fig|1664069.3.peg.2025"/>
<dbReference type="EMBL" id="JARRTL010000006">
    <property type="protein sequence ID" value="MEC0483586.1"/>
    <property type="molecule type" value="Genomic_DNA"/>
</dbReference>
<dbReference type="Proteomes" id="UP000036168">
    <property type="component" value="Unassembled WGS sequence"/>
</dbReference>
<evidence type="ECO:0008006" key="5">
    <source>
        <dbReference type="Google" id="ProtNLM"/>
    </source>
</evidence>
<comment type="caution">
    <text evidence="1">The sequence shown here is derived from an EMBL/GenBank/DDBJ whole genome shotgun (WGS) entry which is preliminary data.</text>
</comment>
<dbReference type="STRING" id="1664069.BGLY_4707"/>
<dbReference type="Proteomes" id="UP001341297">
    <property type="component" value="Unassembled WGS sequence"/>
</dbReference>
<proteinExistence type="predicted"/>
<dbReference type="AlphaFoldDB" id="A0A0J6EP47"/>
<reference evidence="2 4" key="3">
    <citation type="submission" date="2023-03" db="EMBL/GenBank/DDBJ databases">
        <title>Agriculturally important microbes genome sequencing.</title>
        <authorList>
            <person name="Dunlap C."/>
        </authorList>
    </citation>
    <scope>NUCLEOTIDE SEQUENCE [LARGE SCALE GENOMIC DNA]</scope>
    <source>
        <strain evidence="2 4">CBP-3203</strain>
    </source>
</reference>
<dbReference type="OrthoDB" id="2920248at2"/>
<evidence type="ECO:0000313" key="1">
    <source>
        <dbReference type="EMBL" id="KRT89919.1"/>
    </source>
</evidence>
<reference evidence="1" key="2">
    <citation type="submission" date="2015-10" db="EMBL/GenBank/DDBJ databases">
        <authorList>
            <person name="Gilbert D.G."/>
        </authorList>
    </citation>
    <scope>NUCLEOTIDE SEQUENCE</scope>
    <source>
        <strain evidence="1">GO-13</strain>
    </source>
</reference>